<keyword evidence="2" id="KW-1185">Reference proteome</keyword>
<dbReference type="EMBL" id="JAMTCJ010000001">
    <property type="protein sequence ID" value="MCP2175128.1"/>
    <property type="molecule type" value="Genomic_DNA"/>
</dbReference>
<evidence type="ECO:0000313" key="1">
    <source>
        <dbReference type="EMBL" id="MCP2175128.1"/>
    </source>
</evidence>
<protein>
    <recommendedName>
        <fullName evidence="3">ESAT-6 protein secretion system EspG family protein</fullName>
    </recommendedName>
</protein>
<evidence type="ECO:0000313" key="2">
    <source>
        <dbReference type="Proteomes" id="UP001206895"/>
    </source>
</evidence>
<evidence type="ECO:0008006" key="3">
    <source>
        <dbReference type="Google" id="ProtNLM"/>
    </source>
</evidence>
<sequence length="263" mass="28049">MSADAWKLSTHEFRLLWESDPSGAPYPQTFAYGSVELFPDADARRLAEKQIRKTLDDAMTRMKATALETFHRPTLSVDIIGAASSAPAARRFRAHGTWRAGSEMAYVATQESTNDLTIGGAVRIASYPLGAWTSALLSTLPHARSAGRLPSDTAVPVKYEPLLETSVTAVSSTASTQTAAAAFVHLGCDAGAVLTLRAGSLADRFKPTTLEVHVADIDGDGRYALLMDNPATALPVDDAGLIKLVNKTLNAVRDRHGQRSASV</sequence>
<accession>A0ABT1HBR9</accession>
<proteinExistence type="predicted"/>
<gene>
    <name evidence="1" type="ORF">LX13_000935</name>
</gene>
<organism evidence="1 2">
    <name type="scientific">Williamsia maris</name>
    <dbReference type="NCBI Taxonomy" id="72806"/>
    <lineage>
        <taxon>Bacteria</taxon>
        <taxon>Bacillati</taxon>
        <taxon>Actinomycetota</taxon>
        <taxon>Actinomycetes</taxon>
        <taxon>Mycobacteriales</taxon>
        <taxon>Nocardiaceae</taxon>
        <taxon>Williamsia</taxon>
    </lineage>
</organism>
<comment type="caution">
    <text evidence="1">The sequence shown here is derived from an EMBL/GenBank/DDBJ whole genome shotgun (WGS) entry which is preliminary data.</text>
</comment>
<dbReference type="Proteomes" id="UP001206895">
    <property type="component" value="Unassembled WGS sequence"/>
</dbReference>
<reference evidence="1 2" key="1">
    <citation type="submission" date="2022-06" db="EMBL/GenBank/DDBJ databases">
        <title>Genomic Encyclopedia of Archaeal and Bacterial Type Strains, Phase II (KMG-II): from individual species to whole genera.</title>
        <authorList>
            <person name="Goeker M."/>
        </authorList>
    </citation>
    <scope>NUCLEOTIDE SEQUENCE [LARGE SCALE GENOMIC DNA]</scope>
    <source>
        <strain evidence="1 2">DSM 44693</strain>
    </source>
</reference>
<name>A0ABT1HBR9_9NOCA</name>